<evidence type="ECO:0000259" key="12">
    <source>
        <dbReference type="PROSITE" id="PS51674"/>
    </source>
</evidence>
<proteinExistence type="inferred from homology"/>
<dbReference type="PANTHER" id="PTHR38839">
    <property type="entry name" value="TRANSCRIPTIONAL REGULATOR WHID-RELATED"/>
    <property type="match status" value="1"/>
</dbReference>
<keyword evidence="6" id="KW-0408">Iron</keyword>
<keyword evidence="4" id="KW-0004">4Fe-4S</keyword>
<dbReference type="InterPro" id="IPR034768">
    <property type="entry name" value="4FE4S_WBL"/>
</dbReference>
<dbReference type="GO" id="GO:0047134">
    <property type="term" value="F:protein-disulfide reductase [NAD(P)H] activity"/>
    <property type="evidence" value="ECO:0007669"/>
    <property type="project" value="TreeGrafter"/>
</dbReference>
<evidence type="ECO:0000256" key="9">
    <source>
        <dbReference type="ARBA" id="ARBA00023125"/>
    </source>
</evidence>
<dbReference type="EMBL" id="CP108253">
    <property type="protein sequence ID" value="WTU38389.1"/>
    <property type="molecule type" value="Genomic_DNA"/>
</dbReference>
<dbReference type="GO" id="GO:0003677">
    <property type="term" value="F:DNA binding"/>
    <property type="evidence" value="ECO:0007669"/>
    <property type="project" value="UniProtKB-KW"/>
</dbReference>
<gene>
    <name evidence="13" type="ORF">OHV25_01855</name>
</gene>
<evidence type="ECO:0000256" key="7">
    <source>
        <dbReference type="ARBA" id="ARBA00023014"/>
    </source>
</evidence>
<sequence>MRGIRCSVPFGAETAHSKKGCYGVLDFVPADPRVPFPDAVDVTACSEHPAWFSDRRQGEAPEELERAKETCRTCPVARQCLLWALANPALTTVGVWAGTTPKERALLRARLEQRLGPDWISAAARRRGRGRRHP</sequence>
<dbReference type="Pfam" id="PF02467">
    <property type="entry name" value="Whib"/>
    <property type="match status" value="1"/>
</dbReference>
<keyword evidence="7" id="KW-0411">Iron-sulfur</keyword>
<organism evidence="13">
    <name type="scientific">Streptomyces sp. NBC_00060</name>
    <dbReference type="NCBI Taxonomy" id="2975636"/>
    <lineage>
        <taxon>Bacteria</taxon>
        <taxon>Bacillati</taxon>
        <taxon>Actinomycetota</taxon>
        <taxon>Actinomycetes</taxon>
        <taxon>Kitasatosporales</taxon>
        <taxon>Streptomycetaceae</taxon>
        <taxon>Streptomyces</taxon>
    </lineage>
</organism>
<dbReference type="AlphaFoldDB" id="A0AAU2GTE3"/>
<evidence type="ECO:0000256" key="11">
    <source>
        <dbReference type="ARBA" id="ARBA00023163"/>
    </source>
</evidence>
<keyword evidence="9" id="KW-0238">DNA-binding</keyword>
<reference evidence="13" key="1">
    <citation type="submission" date="2022-10" db="EMBL/GenBank/DDBJ databases">
        <title>The complete genomes of actinobacterial strains from the NBC collection.</title>
        <authorList>
            <person name="Joergensen T.S."/>
            <person name="Alvarez Arevalo M."/>
            <person name="Sterndorff E.B."/>
            <person name="Faurdal D."/>
            <person name="Vuksanovic O."/>
            <person name="Mourched A.-S."/>
            <person name="Charusanti P."/>
            <person name="Shaw S."/>
            <person name="Blin K."/>
            <person name="Weber T."/>
        </authorList>
    </citation>
    <scope>NUCLEOTIDE SEQUENCE</scope>
    <source>
        <strain evidence="13">NBC_00060</strain>
    </source>
</reference>
<comment type="cofactor">
    <cofactor evidence="1">
        <name>[4Fe-4S] cluster</name>
        <dbReference type="ChEBI" id="CHEBI:49883"/>
    </cofactor>
</comment>
<dbReference type="GO" id="GO:0046872">
    <property type="term" value="F:metal ion binding"/>
    <property type="evidence" value="ECO:0007669"/>
    <property type="project" value="UniProtKB-KW"/>
</dbReference>
<evidence type="ECO:0000256" key="6">
    <source>
        <dbReference type="ARBA" id="ARBA00023004"/>
    </source>
</evidence>
<dbReference type="PROSITE" id="PS51674">
    <property type="entry name" value="4FE4S_WBL"/>
    <property type="match status" value="1"/>
</dbReference>
<name>A0AAU2GTE3_9ACTN</name>
<protein>
    <submittedName>
        <fullName evidence="13">WhiB family transcriptional regulator</fullName>
    </submittedName>
</protein>
<evidence type="ECO:0000256" key="2">
    <source>
        <dbReference type="ARBA" id="ARBA00004496"/>
    </source>
</evidence>
<keyword evidence="5" id="KW-0479">Metal-binding</keyword>
<evidence type="ECO:0000256" key="8">
    <source>
        <dbReference type="ARBA" id="ARBA00023015"/>
    </source>
</evidence>
<dbReference type="GO" id="GO:0051539">
    <property type="term" value="F:4 iron, 4 sulfur cluster binding"/>
    <property type="evidence" value="ECO:0007669"/>
    <property type="project" value="UniProtKB-KW"/>
</dbReference>
<comment type="subcellular location">
    <subcellularLocation>
        <location evidence="2">Cytoplasm</location>
    </subcellularLocation>
</comment>
<keyword evidence="8" id="KW-0805">Transcription regulation</keyword>
<dbReference type="GO" id="GO:0045892">
    <property type="term" value="P:negative regulation of DNA-templated transcription"/>
    <property type="evidence" value="ECO:0007669"/>
    <property type="project" value="TreeGrafter"/>
</dbReference>
<feature type="domain" description="4Fe-4S Wbl-type" evidence="12">
    <location>
        <begin position="44"/>
        <end position="106"/>
    </location>
</feature>
<evidence type="ECO:0000256" key="5">
    <source>
        <dbReference type="ARBA" id="ARBA00022723"/>
    </source>
</evidence>
<evidence type="ECO:0000256" key="3">
    <source>
        <dbReference type="ARBA" id="ARBA00006597"/>
    </source>
</evidence>
<accession>A0AAU2GTE3</accession>
<evidence type="ECO:0000256" key="1">
    <source>
        <dbReference type="ARBA" id="ARBA00001966"/>
    </source>
</evidence>
<keyword evidence="11" id="KW-0804">Transcription</keyword>
<evidence type="ECO:0000313" key="13">
    <source>
        <dbReference type="EMBL" id="WTU38389.1"/>
    </source>
</evidence>
<dbReference type="GO" id="GO:0005737">
    <property type="term" value="C:cytoplasm"/>
    <property type="evidence" value="ECO:0007669"/>
    <property type="project" value="UniProtKB-SubCell"/>
</dbReference>
<comment type="similarity">
    <text evidence="3">Belongs to the WhiB family.</text>
</comment>
<evidence type="ECO:0000256" key="4">
    <source>
        <dbReference type="ARBA" id="ARBA00022485"/>
    </source>
</evidence>
<evidence type="ECO:0000256" key="10">
    <source>
        <dbReference type="ARBA" id="ARBA00023157"/>
    </source>
</evidence>
<keyword evidence="10" id="KW-1015">Disulfide bond</keyword>
<dbReference type="GO" id="GO:0045454">
    <property type="term" value="P:cell redox homeostasis"/>
    <property type="evidence" value="ECO:0007669"/>
    <property type="project" value="TreeGrafter"/>
</dbReference>
<dbReference type="InterPro" id="IPR003482">
    <property type="entry name" value="Whib"/>
</dbReference>